<dbReference type="STRING" id="764103.G7DWZ0"/>
<dbReference type="RefSeq" id="XP_014566670.1">
    <property type="nucleotide sequence ID" value="XM_014711184.1"/>
</dbReference>
<dbReference type="PROSITE" id="PS50102">
    <property type="entry name" value="RRM"/>
    <property type="match status" value="1"/>
</dbReference>
<keyword evidence="1 2" id="KW-0694">RNA-binding</keyword>
<evidence type="ECO:0000259" key="3">
    <source>
        <dbReference type="PROSITE" id="PS50102"/>
    </source>
</evidence>
<dbReference type="AlphaFoldDB" id="G7DWZ0"/>
<dbReference type="Pfam" id="PF00076">
    <property type="entry name" value="RRM_1"/>
    <property type="match status" value="1"/>
</dbReference>
<dbReference type="GO" id="GO:0003723">
    <property type="term" value="F:RNA binding"/>
    <property type="evidence" value="ECO:0007669"/>
    <property type="project" value="UniProtKB-UniRule"/>
</dbReference>
<reference evidence="4 5" key="2">
    <citation type="journal article" date="2012" name="Open Biol.">
        <title>Characteristics of nucleosomes and linker DNA regions on the genome of the basidiomycete Mixia osmundae revealed by mono- and dinucleosome mapping.</title>
        <authorList>
            <person name="Nishida H."/>
            <person name="Kondo S."/>
            <person name="Matsumoto T."/>
            <person name="Suzuki Y."/>
            <person name="Yoshikawa H."/>
            <person name="Taylor T.D."/>
            <person name="Sugiyama J."/>
        </authorList>
    </citation>
    <scope>NUCLEOTIDE SEQUENCE [LARGE SCALE GENOMIC DNA]</scope>
    <source>
        <strain evidence="5">CBS 9802 / IAM 14324 / JCM 22182 / KY 12970</strain>
    </source>
</reference>
<sequence>MAAKVYVGNLAWGTDEEILRQAFGVHGQVIDVIVMKEPQTGRSRGFGFVTFANPQEAEVAIANMNEQQLVCASFFLPVRLLLPWSPEGLAQWSLSVLKTAWLPLRSCSLSSVFEWPDSDWPCSPAFFFWLLPRRMRCAVSLLAGYIYRLLGSVCATNARFLGSPSVGPTGWLCLGLLGLCLALASGCSARSGGPPDLYRDDLTYMDVSDGRTLRVNYANNRTGPGGGGGYASAPGGGMYAGYGQPQQSYGQPQGGYGGGKSHRDHAAATARKVLLKATVVKVKVATVAHKVAMEVKMADTANKAVTELPRAATAARLPRAAMAVKRLRVATAVVRPRVASAVLYLLLADTAVRVLKVEVATAEAIPAEEVVATEVTKNDMNSLQARAVYASLCSI</sequence>
<dbReference type="eggNOG" id="KOG0118">
    <property type="taxonomic scope" value="Eukaryota"/>
</dbReference>
<dbReference type="PANTHER" id="PTHR48027">
    <property type="entry name" value="HETEROGENEOUS NUCLEAR RIBONUCLEOPROTEIN 87F-RELATED"/>
    <property type="match status" value="1"/>
</dbReference>
<evidence type="ECO:0000313" key="4">
    <source>
        <dbReference type="EMBL" id="GAA95087.1"/>
    </source>
</evidence>
<evidence type="ECO:0000313" key="5">
    <source>
        <dbReference type="Proteomes" id="UP000009131"/>
    </source>
</evidence>
<dbReference type="InParanoid" id="G7DWZ0"/>
<keyword evidence="5" id="KW-1185">Reference proteome</keyword>
<evidence type="ECO:0000256" key="2">
    <source>
        <dbReference type="PROSITE-ProRule" id="PRU00176"/>
    </source>
</evidence>
<proteinExistence type="predicted"/>
<feature type="domain" description="RRM" evidence="3">
    <location>
        <begin position="3"/>
        <end position="83"/>
    </location>
</feature>
<dbReference type="SUPFAM" id="SSF54928">
    <property type="entry name" value="RNA-binding domain, RBD"/>
    <property type="match status" value="1"/>
</dbReference>
<dbReference type="EMBL" id="BABT02000054">
    <property type="protein sequence ID" value="GAA95087.1"/>
    <property type="molecule type" value="Genomic_DNA"/>
</dbReference>
<protein>
    <recommendedName>
        <fullName evidence="3">RRM domain-containing protein</fullName>
    </recommendedName>
</protein>
<dbReference type="SMART" id="SM00360">
    <property type="entry name" value="RRM"/>
    <property type="match status" value="1"/>
</dbReference>
<organism evidence="4 5">
    <name type="scientific">Mixia osmundae (strain CBS 9802 / IAM 14324 / JCM 22182 / KY 12970)</name>
    <dbReference type="NCBI Taxonomy" id="764103"/>
    <lineage>
        <taxon>Eukaryota</taxon>
        <taxon>Fungi</taxon>
        <taxon>Dikarya</taxon>
        <taxon>Basidiomycota</taxon>
        <taxon>Pucciniomycotina</taxon>
        <taxon>Mixiomycetes</taxon>
        <taxon>Mixiales</taxon>
        <taxon>Mixiaceae</taxon>
        <taxon>Mixia</taxon>
    </lineage>
</organism>
<comment type="caution">
    <text evidence="4">The sequence shown here is derived from an EMBL/GenBank/DDBJ whole genome shotgun (WGS) entry which is preliminary data.</text>
</comment>
<evidence type="ECO:0000256" key="1">
    <source>
        <dbReference type="ARBA" id="ARBA00022884"/>
    </source>
</evidence>
<dbReference type="Proteomes" id="UP000009131">
    <property type="component" value="Unassembled WGS sequence"/>
</dbReference>
<dbReference type="InterPro" id="IPR000504">
    <property type="entry name" value="RRM_dom"/>
</dbReference>
<name>G7DWZ0_MIXOS</name>
<dbReference type="Gene3D" id="3.30.70.330">
    <property type="match status" value="1"/>
</dbReference>
<dbReference type="InterPro" id="IPR035979">
    <property type="entry name" value="RBD_domain_sf"/>
</dbReference>
<dbReference type="OrthoDB" id="439808at2759"/>
<gene>
    <name evidence="4" type="primary">Mo01742</name>
    <name evidence="4" type="ORF">E5Q_01742</name>
</gene>
<dbReference type="InterPro" id="IPR012677">
    <property type="entry name" value="Nucleotide-bd_a/b_plait_sf"/>
</dbReference>
<accession>G7DWZ0</accession>
<dbReference type="HOGENOM" id="CLU_698472_0_0_1"/>
<reference evidence="4 5" key="1">
    <citation type="journal article" date="2011" name="J. Gen. Appl. Microbiol.">
        <title>Draft genome sequencing of the enigmatic basidiomycete Mixia osmundae.</title>
        <authorList>
            <person name="Nishida H."/>
            <person name="Nagatsuka Y."/>
            <person name="Sugiyama J."/>
        </authorList>
    </citation>
    <scope>NUCLEOTIDE SEQUENCE [LARGE SCALE GENOMIC DNA]</scope>
    <source>
        <strain evidence="5">CBS 9802 / IAM 14324 / JCM 22182 / KY 12970</strain>
    </source>
</reference>
<dbReference type="InterPro" id="IPR052462">
    <property type="entry name" value="SLIRP/GR-RBP-like"/>
</dbReference>